<keyword evidence="2" id="KW-1185">Reference proteome</keyword>
<dbReference type="EMBL" id="CAKXAJ010025496">
    <property type="protein sequence ID" value="CAH2240369.1"/>
    <property type="molecule type" value="Genomic_DNA"/>
</dbReference>
<reference evidence="1" key="1">
    <citation type="submission" date="2022-03" db="EMBL/GenBank/DDBJ databases">
        <authorList>
            <person name="Lindestad O."/>
        </authorList>
    </citation>
    <scope>NUCLEOTIDE SEQUENCE</scope>
</reference>
<dbReference type="AlphaFoldDB" id="A0A8S4RU93"/>
<sequence>MEFTFYEFIQGHINGPRHGRARSMGVQPYNSIFSVEGSDDVLWCKICQVYLENYIETIFEHVDEDKEHNVRLSKILRLIEGQNITIDAYLTNPTEDKATCNKCSTGVSCNVDNLGRHIKGKQHRK</sequence>
<organism evidence="1 2">
    <name type="scientific">Pararge aegeria aegeria</name>
    <dbReference type="NCBI Taxonomy" id="348720"/>
    <lineage>
        <taxon>Eukaryota</taxon>
        <taxon>Metazoa</taxon>
        <taxon>Ecdysozoa</taxon>
        <taxon>Arthropoda</taxon>
        <taxon>Hexapoda</taxon>
        <taxon>Insecta</taxon>
        <taxon>Pterygota</taxon>
        <taxon>Neoptera</taxon>
        <taxon>Endopterygota</taxon>
        <taxon>Lepidoptera</taxon>
        <taxon>Glossata</taxon>
        <taxon>Ditrysia</taxon>
        <taxon>Papilionoidea</taxon>
        <taxon>Nymphalidae</taxon>
        <taxon>Satyrinae</taxon>
        <taxon>Satyrini</taxon>
        <taxon>Parargina</taxon>
        <taxon>Pararge</taxon>
    </lineage>
</organism>
<evidence type="ECO:0000313" key="2">
    <source>
        <dbReference type="Proteomes" id="UP000838756"/>
    </source>
</evidence>
<dbReference type="OrthoDB" id="7120157at2759"/>
<protein>
    <submittedName>
        <fullName evidence="1">Jg17364 protein</fullName>
    </submittedName>
</protein>
<gene>
    <name evidence="1" type="primary">jg17364</name>
    <name evidence="1" type="ORF">PAEG_LOCUS16960</name>
</gene>
<comment type="caution">
    <text evidence="1">The sequence shown here is derived from an EMBL/GenBank/DDBJ whole genome shotgun (WGS) entry which is preliminary data.</text>
</comment>
<evidence type="ECO:0000313" key="1">
    <source>
        <dbReference type="EMBL" id="CAH2240369.1"/>
    </source>
</evidence>
<accession>A0A8S4RU93</accession>
<proteinExistence type="predicted"/>
<dbReference type="Proteomes" id="UP000838756">
    <property type="component" value="Unassembled WGS sequence"/>
</dbReference>
<name>A0A8S4RU93_9NEOP</name>